<accession>A0A1L8DNM7</accession>
<sequence>MRSIIVILFVALVSSPATTNANLLTPVVDLLKNTVNTLLPQTNNEVTLQEYNDEMSLALNHAEDPLYTLLVNADRGIYEVHNRVYNGYEQGLTVYNEPPGGYTVRIVDRYSVVTFLILTSKGFIQSIFEVPLNPQYPVQLFTEVFNKIKAAAAASP</sequence>
<protein>
    <submittedName>
        <fullName evidence="2">Putative secreted protein</fullName>
    </submittedName>
</protein>
<proteinExistence type="predicted"/>
<dbReference type="AlphaFoldDB" id="A0A1L8DNM7"/>
<reference evidence="2" key="1">
    <citation type="submission" date="2016-12" db="EMBL/GenBank/DDBJ databases">
        <title>An insight into the sialome and mialome of the sand fly, Nyssomyia neivai.</title>
        <authorList>
            <person name="Sebastian V."/>
            <person name="Goulart T.M."/>
            <person name="Oliveira W."/>
            <person name="Calvo E."/>
            <person name="Oliveira L.F."/>
            <person name="Pinto M.C."/>
            <person name="Rosselino A.M."/>
            <person name="Ribeiro J.M."/>
        </authorList>
    </citation>
    <scope>NUCLEOTIDE SEQUENCE</scope>
</reference>
<organism evidence="2">
    <name type="scientific">Nyssomyia neivai</name>
    <dbReference type="NCBI Taxonomy" id="330878"/>
    <lineage>
        <taxon>Eukaryota</taxon>
        <taxon>Metazoa</taxon>
        <taxon>Ecdysozoa</taxon>
        <taxon>Arthropoda</taxon>
        <taxon>Hexapoda</taxon>
        <taxon>Insecta</taxon>
        <taxon>Pterygota</taxon>
        <taxon>Neoptera</taxon>
        <taxon>Endopterygota</taxon>
        <taxon>Diptera</taxon>
        <taxon>Nematocera</taxon>
        <taxon>Psychodoidea</taxon>
        <taxon>Psychodidae</taxon>
        <taxon>Nyssomyia</taxon>
    </lineage>
</organism>
<dbReference type="EMBL" id="GFDF01006107">
    <property type="protein sequence ID" value="JAV07977.1"/>
    <property type="molecule type" value="Transcribed_RNA"/>
</dbReference>
<evidence type="ECO:0000256" key="1">
    <source>
        <dbReference type="SAM" id="SignalP"/>
    </source>
</evidence>
<keyword evidence="1" id="KW-0732">Signal</keyword>
<name>A0A1L8DNM7_9DIPT</name>
<evidence type="ECO:0000313" key="2">
    <source>
        <dbReference type="EMBL" id="JAV07977.1"/>
    </source>
</evidence>
<feature type="chain" id="PRO_5012815154" evidence="1">
    <location>
        <begin position="22"/>
        <end position="156"/>
    </location>
</feature>
<feature type="signal peptide" evidence="1">
    <location>
        <begin position="1"/>
        <end position="21"/>
    </location>
</feature>